<evidence type="ECO:0000313" key="2">
    <source>
        <dbReference type="Proteomes" id="UP000230796"/>
    </source>
</evidence>
<reference evidence="2" key="1">
    <citation type="submission" date="2017-09" db="EMBL/GenBank/DDBJ databases">
        <title>Depth-based differentiation of microbial function through sediment-hosted aquifers and enrichment of novel symbionts in the deep terrestrial subsurface.</title>
        <authorList>
            <person name="Probst A.J."/>
            <person name="Ladd B."/>
            <person name="Jarett J.K."/>
            <person name="Geller-Mcgrath D.E."/>
            <person name="Sieber C.M.K."/>
            <person name="Emerson J.B."/>
            <person name="Anantharaman K."/>
            <person name="Thomas B.C."/>
            <person name="Malmstrom R."/>
            <person name="Stieglmeier M."/>
            <person name="Klingl A."/>
            <person name="Woyke T."/>
            <person name="Ryan C.M."/>
            <person name="Banfield J.F."/>
        </authorList>
    </citation>
    <scope>NUCLEOTIDE SEQUENCE [LARGE SCALE GENOMIC DNA]</scope>
</reference>
<proteinExistence type="predicted"/>
<dbReference type="AlphaFoldDB" id="A0A2H0VL92"/>
<evidence type="ECO:0000313" key="1">
    <source>
        <dbReference type="EMBL" id="PIR99119.1"/>
    </source>
</evidence>
<dbReference type="EMBL" id="PFAF01000020">
    <property type="protein sequence ID" value="PIR99119.1"/>
    <property type="molecule type" value="Genomic_DNA"/>
</dbReference>
<dbReference type="InterPro" id="IPR038573">
    <property type="entry name" value="BrnT_sf"/>
</dbReference>
<sequence length="106" mass="12296">MMLHFVGLCVTMCDMEIELSELQWDDFNISHIAKHDVSANEVEEACKNQIDVLSGYDSRQMLFGKTNNGRYVTVILTKKTGSTYYVVTARDTSKKERRYVYDQENK</sequence>
<comment type="caution">
    <text evidence="1">The sequence shown here is derived from an EMBL/GenBank/DDBJ whole genome shotgun (WGS) entry which is preliminary data.</text>
</comment>
<gene>
    <name evidence="1" type="ORF">COT87_01120</name>
</gene>
<accession>A0A2H0VL92</accession>
<name>A0A2H0VL92_9BACT</name>
<protein>
    <submittedName>
        <fullName evidence="1">BrnT family toxin</fullName>
    </submittedName>
</protein>
<dbReference type="Gene3D" id="3.10.450.530">
    <property type="entry name" value="Ribonuclease toxin, BrnT, of type II toxin-antitoxin system"/>
    <property type="match status" value="1"/>
</dbReference>
<dbReference type="Proteomes" id="UP000230796">
    <property type="component" value="Unassembled WGS sequence"/>
</dbReference>
<organism evidence="1 2">
    <name type="scientific">Candidatus Collierbacteria bacterium CG10_big_fil_rev_8_21_14_0_10_44_9</name>
    <dbReference type="NCBI Taxonomy" id="1974535"/>
    <lineage>
        <taxon>Bacteria</taxon>
        <taxon>Candidatus Collieribacteriota</taxon>
    </lineage>
</organism>